<dbReference type="OrthoDB" id="8192785at2759"/>
<evidence type="ECO:0000256" key="1">
    <source>
        <dbReference type="SAM" id="SignalP"/>
    </source>
</evidence>
<evidence type="ECO:0000313" key="2">
    <source>
        <dbReference type="EMBL" id="CAH2242236.1"/>
    </source>
</evidence>
<dbReference type="Pfam" id="PF15868">
    <property type="entry name" value="MBF2"/>
    <property type="match status" value="1"/>
</dbReference>
<sequence>MRALTIFSLLCVLALGACQSHDLVLGQSSYGDVVIYKVNEYKYGFPLIVRTSIIEYPEPGQQNFAYIKAIYVKDNYVDGNGGYPTISAGGVGQRFVKIKLKSQRNHGFNFTITIYGRYQ</sequence>
<dbReference type="EMBL" id="CAKXAJ010025635">
    <property type="protein sequence ID" value="CAH2242236.1"/>
    <property type="molecule type" value="Genomic_DNA"/>
</dbReference>
<evidence type="ECO:0000313" key="3">
    <source>
        <dbReference type="Proteomes" id="UP000838756"/>
    </source>
</evidence>
<dbReference type="PROSITE" id="PS51257">
    <property type="entry name" value="PROKAR_LIPOPROTEIN"/>
    <property type="match status" value="1"/>
</dbReference>
<reference evidence="2" key="1">
    <citation type="submission" date="2022-03" db="EMBL/GenBank/DDBJ databases">
        <authorList>
            <person name="Lindestad O."/>
        </authorList>
    </citation>
    <scope>NUCLEOTIDE SEQUENCE</scope>
</reference>
<keyword evidence="3" id="KW-1185">Reference proteome</keyword>
<feature type="signal peptide" evidence="1">
    <location>
        <begin position="1"/>
        <end position="20"/>
    </location>
</feature>
<name>A0A8S4RYI3_9NEOP</name>
<proteinExistence type="predicted"/>
<keyword evidence="1" id="KW-0732">Signal</keyword>
<organism evidence="2 3">
    <name type="scientific">Pararge aegeria aegeria</name>
    <dbReference type="NCBI Taxonomy" id="348720"/>
    <lineage>
        <taxon>Eukaryota</taxon>
        <taxon>Metazoa</taxon>
        <taxon>Ecdysozoa</taxon>
        <taxon>Arthropoda</taxon>
        <taxon>Hexapoda</taxon>
        <taxon>Insecta</taxon>
        <taxon>Pterygota</taxon>
        <taxon>Neoptera</taxon>
        <taxon>Endopterygota</taxon>
        <taxon>Lepidoptera</taxon>
        <taxon>Glossata</taxon>
        <taxon>Ditrysia</taxon>
        <taxon>Papilionoidea</taxon>
        <taxon>Nymphalidae</taxon>
        <taxon>Satyrinae</taxon>
        <taxon>Satyrini</taxon>
        <taxon>Parargina</taxon>
        <taxon>Pararge</taxon>
    </lineage>
</organism>
<dbReference type="PANTHER" id="PTHR37685">
    <property type="entry name" value="GEO11136P1-RELATED"/>
    <property type="match status" value="1"/>
</dbReference>
<dbReference type="InterPro" id="IPR031734">
    <property type="entry name" value="MBF2"/>
</dbReference>
<dbReference type="Proteomes" id="UP000838756">
    <property type="component" value="Unassembled WGS sequence"/>
</dbReference>
<accession>A0A8S4RYI3</accession>
<comment type="caution">
    <text evidence="2">The sequence shown here is derived from an EMBL/GenBank/DDBJ whole genome shotgun (WGS) entry which is preliminary data.</text>
</comment>
<dbReference type="PANTHER" id="PTHR37685:SF1">
    <property type="entry name" value="GEO11136P1-RELATED"/>
    <property type="match status" value="1"/>
</dbReference>
<protein>
    <submittedName>
        <fullName evidence="2">Jg25169 protein</fullName>
    </submittedName>
</protein>
<dbReference type="AlphaFoldDB" id="A0A8S4RYI3"/>
<feature type="chain" id="PRO_5035829215" evidence="1">
    <location>
        <begin position="21"/>
        <end position="119"/>
    </location>
</feature>
<gene>
    <name evidence="2" type="primary">jg25169</name>
    <name evidence="2" type="ORF">PAEG_LOCUS18583</name>
</gene>